<evidence type="ECO:0000313" key="3">
    <source>
        <dbReference type="EMBL" id="TMW68109.1"/>
    </source>
</evidence>
<proteinExistence type="predicted"/>
<evidence type="ECO:0008006" key="5">
    <source>
        <dbReference type="Google" id="ProtNLM"/>
    </source>
</evidence>
<accession>A0A8K1CR74</accession>
<feature type="compositionally biased region" description="Polar residues" evidence="1">
    <location>
        <begin position="117"/>
        <end position="135"/>
    </location>
</feature>
<keyword evidence="2" id="KW-0732">Signal</keyword>
<dbReference type="AlphaFoldDB" id="A0A8K1CR74"/>
<protein>
    <recommendedName>
        <fullName evidence="5">Elicitin-like protein</fullName>
    </recommendedName>
</protein>
<feature type="region of interest" description="Disordered" evidence="1">
    <location>
        <begin position="117"/>
        <end position="148"/>
    </location>
</feature>
<sequence length="171" mass="17508">MKVAHVALSALTLGALSLETTADDALKVCTAEQLATLDAMDSDTSVDKACSTIKTGTLDCSNVPCVTAMKAMRAKMPECIINGAKSTLLIDLSIVTCDTISPNNTNIVIPTTIPGASGSSVGANDTASSSMVDLNTTDPTPAPTPDSAERAFPGVAVIMCSSALLVWREAM</sequence>
<evidence type="ECO:0000256" key="2">
    <source>
        <dbReference type="SAM" id="SignalP"/>
    </source>
</evidence>
<dbReference type="EMBL" id="SPLM01000003">
    <property type="protein sequence ID" value="TMW68109.1"/>
    <property type="molecule type" value="Genomic_DNA"/>
</dbReference>
<keyword evidence="4" id="KW-1185">Reference proteome</keyword>
<dbReference type="Proteomes" id="UP000794436">
    <property type="component" value="Unassembled WGS sequence"/>
</dbReference>
<evidence type="ECO:0000313" key="4">
    <source>
        <dbReference type="Proteomes" id="UP000794436"/>
    </source>
</evidence>
<evidence type="ECO:0000256" key="1">
    <source>
        <dbReference type="SAM" id="MobiDB-lite"/>
    </source>
</evidence>
<feature type="signal peptide" evidence="2">
    <location>
        <begin position="1"/>
        <end position="22"/>
    </location>
</feature>
<feature type="chain" id="PRO_5035479516" description="Elicitin-like protein" evidence="2">
    <location>
        <begin position="23"/>
        <end position="171"/>
    </location>
</feature>
<gene>
    <name evidence="3" type="ORF">Poli38472_007781</name>
</gene>
<comment type="caution">
    <text evidence="3">The sequence shown here is derived from an EMBL/GenBank/DDBJ whole genome shotgun (WGS) entry which is preliminary data.</text>
</comment>
<name>A0A8K1CR74_PYTOL</name>
<reference evidence="3" key="1">
    <citation type="submission" date="2019-03" db="EMBL/GenBank/DDBJ databases">
        <title>Long read genome sequence of the mycoparasitic Pythium oligandrum ATCC 38472 isolated from sugarbeet rhizosphere.</title>
        <authorList>
            <person name="Gaulin E."/>
        </authorList>
    </citation>
    <scope>NUCLEOTIDE SEQUENCE</scope>
    <source>
        <strain evidence="3">ATCC 38472_TT</strain>
    </source>
</reference>
<organism evidence="3 4">
    <name type="scientific">Pythium oligandrum</name>
    <name type="common">Mycoparasitic fungus</name>
    <dbReference type="NCBI Taxonomy" id="41045"/>
    <lineage>
        <taxon>Eukaryota</taxon>
        <taxon>Sar</taxon>
        <taxon>Stramenopiles</taxon>
        <taxon>Oomycota</taxon>
        <taxon>Peronosporomycetes</taxon>
        <taxon>Pythiales</taxon>
        <taxon>Pythiaceae</taxon>
        <taxon>Pythium</taxon>
    </lineage>
</organism>